<sequence>MIGGDLHLRGQPWLARDSDPCYRVRCVPSAVTATWDAARADHSQAGLDQSLISSRRESDMTVAMQQPGVGGGGGGGGGGERSDYHITAVVKRLAVVSPMSGDAWRTVAVQDCAASDKADGETAGLETSWAWRQARCIILCLRRHKRSTDLVNPWQLRGHFLTSHYYGVVLDWGPSPAVAVDDARQRARWMAKPPFAELGPCQPLLPYLPSTVPLGRQTLGTAEPFSIFIIICTSPFDRSAVLNQALSKDRSPFGSLSKALIPEGQGSSRWHGPGNSHSTSQSSLFTPHAAIIRWQFVSMTTGA</sequence>
<dbReference type="InParanoid" id="A0A2P5HPN7"/>
<accession>A0A2P5HPN7</accession>
<protein>
    <submittedName>
        <fullName evidence="1">Uncharacterized protein</fullName>
    </submittedName>
</protein>
<dbReference type="Proteomes" id="UP000094444">
    <property type="component" value="Unassembled WGS sequence"/>
</dbReference>
<dbReference type="AlphaFoldDB" id="A0A2P5HPN7"/>
<evidence type="ECO:0000313" key="2">
    <source>
        <dbReference type="Proteomes" id="UP000094444"/>
    </source>
</evidence>
<keyword evidence="2" id="KW-1185">Reference proteome</keyword>
<gene>
    <name evidence="1" type="ORF">DHEL01_v209403</name>
</gene>
<evidence type="ECO:0000313" key="1">
    <source>
        <dbReference type="EMBL" id="POS72208.1"/>
    </source>
</evidence>
<comment type="caution">
    <text evidence="1">The sequence shown here is derived from an EMBL/GenBank/DDBJ whole genome shotgun (WGS) entry which is preliminary data.</text>
</comment>
<name>A0A2P5HPN7_DIAHE</name>
<reference evidence="1" key="1">
    <citation type="submission" date="2017-09" db="EMBL/GenBank/DDBJ databases">
        <title>Polyketide synthases of a Diaporthe helianthi virulent isolate.</title>
        <authorList>
            <person name="Baroncelli R."/>
        </authorList>
    </citation>
    <scope>NUCLEOTIDE SEQUENCE [LARGE SCALE GENOMIC DNA]</scope>
    <source>
        <strain evidence="1">7/96</strain>
    </source>
</reference>
<dbReference type="EMBL" id="MAVT02001058">
    <property type="protein sequence ID" value="POS72208.1"/>
    <property type="molecule type" value="Genomic_DNA"/>
</dbReference>
<organism evidence="1 2">
    <name type="scientific">Diaporthe helianthi</name>
    <dbReference type="NCBI Taxonomy" id="158607"/>
    <lineage>
        <taxon>Eukaryota</taxon>
        <taxon>Fungi</taxon>
        <taxon>Dikarya</taxon>
        <taxon>Ascomycota</taxon>
        <taxon>Pezizomycotina</taxon>
        <taxon>Sordariomycetes</taxon>
        <taxon>Sordariomycetidae</taxon>
        <taxon>Diaporthales</taxon>
        <taxon>Diaporthaceae</taxon>
        <taxon>Diaporthe</taxon>
    </lineage>
</organism>
<proteinExistence type="predicted"/>